<reference evidence="2" key="1">
    <citation type="journal article" date="2017" name="Nature">
        <title>The sunflower genome provides insights into oil metabolism, flowering and Asterid evolution.</title>
        <authorList>
            <person name="Badouin H."/>
            <person name="Gouzy J."/>
            <person name="Grassa C.J."/>
            <person name="Murat F."/>
            <person name="Staton S.E."/>
            <person name="Cottret L."/>
            <person name="Lelandais-Briere C."/>
            <person name="Owens G.L."/>
            <person name="Carrere S."/>
            <person name="Mayjonade B."/>
            <person name="Legrand L."/>
            <person name="Gill N."/>
            <person name="Kane N.C."/>
            <person name="Bowers J.E."/>
            <person name="Hubner S."/>
            <person name="Bellec A."/>
            <person name="Berard A."/>
            <person name="Berges H."/>
            <person name="Blanchet N."/>
            <person name="Boniface M.C."/>
            <person name="Brunel D."/>
            <person name="Catrice O."/>
            <person name="Chaidir N."/>
            <person name="Claudel C."/>
            <person name="Donnadieu C."/>
            <person name="Faraut T."/>
            <person name="Fievet G."/>
            <person name="Helmstetter N."/>
            <person name="King M."/>
            <person name="Knapp S.J."/>
            <person name="Lai Z."/>
            <person name="Le Paslier M.C."/>
            <person name="Lippi Y."/>
            <person name="Lorenzon L."/>
            <person name="Mandel J.R."/>
            <person name="Marage G."/>
            <person name="Marchand G."/>
            <person name="Marquand E."/>
            <person name="Bret-Mestries E."/>
            <person name="Morien E."/>
            <person name="Nambeesan S."/>
            <person name="Nguyen T."/>
            <person name="Pegot-Espagnet P."/>
            <person name="Pouilly N."/>
            <person name="Raftis F."/>
            <person name="Sallet E."/>
            <person name="Schiex T."/>
            <person name="Thomas J."/>
            <person name="Vandecasteele C."/>
            <person name="Vares D."/>
            <person name="Vear F."/>
            <person name="Vautrin S."/>
            <person name="Crespi M."/>
            <person name="Mangin B."/>
            <person name="Burke J.M."/>
            <person name="Salse J."/>
            <person name="Munos S."/>
            <person name="Vincourt P."/>
            <person name="Rieseberg L.H."/>
            <person name="Langlade N.B."/>
        </authorList>
    </citation>
    <scope>NUCLEOTIDE SEQUENCE [LARGE SCALE GENOMIC DNA]</scope>
    <source>
        <strain evidence="2">cv. SF193</strain>
    </source>
</reference>
<accession>A0A251SG05</accession>
<evidence type="ECO:0000313" key="1">
    <source>
        <dbReference type="EMBL" id="OTF97568.1"/>
    </source>
</evidence>
<proteinExistence type="predicted"/>
<dbReference type="EMBL" id="CM007903">
    <property type="protein sequence ID" value="OTF97568.1"/>
    <property type="molecule type" value="Genomic_DNA"/>
</dbReference>
<gene>
    <name evidence="1" type="ORF">HannXRQ_Chr14g0436061</name>
</gene>
<dbReference type="InParanoid" id="A0A251SG05"/>
<dbReference type="AlphaFoldDB" id="A0A251SG05"/>
<dbReference type="Proteomes" id="UP000215914">
    <property type="component" value="Chromosome 14"/>
</dbReference>
<sequence>MRIFLQTTKCFFSHKCLTSRNNINPFLYPKRSLNPKPYLKRNRKISLNLPHEKSNNRKNTMTVKEKPLAERVFIPSTTNEEEVVLTKAWLSISENSVLGTNKYGGEFWDLLNDLYHKTMQLECVL</sequence>
<organism evidence="1 2">
    <name type="scientific">Helianthus annuus</name>
    <name type="common">Common sunflower</name>
    <dbReference type="NCBI Taxonomy" id="4232"/>
    <lineage>
        <taxon>Eukaryota</taxon>
        <taxon>Viridiplantae</taxon>
        <taxon>Streptophyta</taxon>
        <taxon>Embryophyta</taxon>
        <taxon>Tracheophyta</taxon>
        <taxon>Spermatophyta</taxon>
        <taxon>Magnoliopsida</taxon>
        <taxon>eudicotyledons</taxon>
        <taxon>Gunneridae</taxon>
        <taxon>Pentapetalae</taxon>
        <taxon>asterids</taxon>
        <taxon>campanulids</taxon>
        <taxon>Asterales</taxon>
        <taxon>Asteraceae</taxon>
        <taxon>Asteroideae</taxon>
        <taxon>Heliantheae alliance</taxon>
        <taxon>Heliantheae</taxon>
        <taxon>Helianthus</taxon>
    </lineage>
</organism>
<evidence type="ECO:0000313" key="2">
    <source>
        <dbReference type="Proteomes" id="UP000215914"/>
    </source>
</evidence>
<protein>
    <submittedName>
        <fullName evidence="1">Uncharacterized protein</fullName>
    </submittedName>
</protein>
<keyword evidence="2" id="KW-1185">Reference proteome</keyword>
<name>A0A251SG05_HELAN</name>